<dbReference type="GO" id="GO:0006003">
    <property type="term" value="P:fructose 2,6-bisphosphate metabolic process"/>
    <property type="evidence" value="ECO:0007669"/>
    <property type="project" value="InterPro"/>
</dbReference>
<dbReference type="InterPro" id="IPR029033">
    <property type="entry name" value="His_PPase_superfam"/>
</dbReference>
<dbReference type="InterPro" id="IPR013079">
    <property type="entry name" value="6Phosfructo_kin"/>
</dbReference>
<keyword evidence="5" id="KW-1185">Reference proteome</keyword>
<dbReference type="Proteomes" id="UP000011668">
    <property type="component" value="Unassembled WGS sequence"/>
</dbReference>
<comment type="caution">
    <text evidence="4">The sequence shown here is derived from an EMBL/GenBank/DDBJ whole genome shotgun (WGS) entry which is preliminary data.</text>
</comment>
<reference evidence="4 5" key="1">
    <citation type="journal article" date="2013" name="Nat. Commun.">
        <title>The evolution and pathogenic mechanisms of the rice sheath blight pathogen.</title>
        <authorList>
            <person name="Zheng A."/>
            <person name="Lin R."/>
            <person name="Xu L."/>
            <person name="Qin P."/>
            <person name="Tang C."/>
            <person name="Ai P."/>
            <person name="Zhang D."/>
            <person name="Liu Y."/>
            <person name="Sun Z."/>
            <person name="Feng H."/>
            <person name="Wang Y."/>
            <person name="Chen Y."/>
            <person name="Liang X."/>
            <person name="Fu R."/>
            <person name="Li Q."/>
            <person name="Zhang J."/>
            <person name="Yu X."/>
            <person name="Xie Z."/>
            <person name="Ding L."/>
            <person name="Guan P."/>
            <person name="Tang J."/>
            <person name="Liang Y."/>
            <person name="Wang S."/>
            <person name="Deng Q."/>
            <person name="Li S."/>
            <person name="Zhu J."/>
            <person name="Wang L."/>
            <person name="Liu H."/>
            <person name="Li P."/>
        </authorList>
    </citation>
    <scope>NUCLEOTIDE SEQUENCE [LARGE SCALE GENOMIC DNA]</scope>
    <source>
        <strain evidence="5">AG-1 IA</strain>
    </source>
</reference>
<gene>
    <name evidence="4" type="ORF">AG1IA_06549</name>
</gene>
<organism evidence="4 5">
    <name type="scientific">Thanatephorus cucumeris (strain AG1-IA)</name>
    <name type="common">Rice sheath blight fungus</name>
    <name type="synonym">Rhizoctonia solani</name>
    <dbReference type="NCBI Taxonomy" id="983506"/>
    <lineage>
        <taxon>Eukaryota</taxon>
        <taxon>Fungi</taxon>
        <taxon>Dikarya</taxon>
        <taxon>Basidiomycota</taxon>
        <taxon>Agaricomycotina</taxon>
        <taxon>Agaricomycetes</taxon>
        <taxon>Cantharellales</taxon>
        <taxon>Ceratobasidiaceae</taxon>
        <taxon>Rhizoctonia</taxon>
        <taxon>Rhizoctonia solani AG-1</taxon>
    </lineage>
</organism>
<dbReference type="OMA" id="GECYGMT"/>
<keyword evidence="2" id="KW-0067">ATP-binding</keyword>
<dbReference type="GO" id="GO:0005524">
    <property type="term" value="F:ATP binding"/>
    <property type="evidence" value="ECO:0007669"/>
    <property type="project" value="UniProtKB-KW"/>
</dbReference>
<dbReference type="PANTHER" id="PTHR10606:SF39">
    <property type="entry name" value="6-PHOSPHOFRUCTO-2-KINASE_FRUCTOSE-2,6-BISPHOSPHATASE YLR345W-RELATED"/>
    <property type="match status" value="1"/>
</dbReference>
<dbReference type="InterPro" id="IPR013078">
    <property type="entry name" value="His_Pase_superF_clade-1"/>
</dbReference>
<sequence length="474" mass="53896">MAAPLYTTASGRLWHAGNILIVCVGLPEERLISLVRLNDICDGWVSRLKCFHWGIIVVGCLVVHSNSLQIISHWVSVESLWAIGNSRLEGFKGEKSPETAKLRTSIREGCEQMVVDFFNKEGGQVAIYDANNGTKQSRKTVGERFEKLGVHVIFLGWDPEKAIEDYMLRIKDHEIHYEEVDETNWPHIKIINVGSYHHSRLDILIRVPIGRGEDYDQSDSDLSEAGWEYSEKLMNFVLQRREKHLAERKKLGTAVDENKKLTIWTSTRRRSHHTAWPFQKLGYRVVEKNQMCEINPGVWDGLSPELARERYPDEWARFLRDPYAHRAPRAESYHDLCVRLEPIIVELEHEQDDLLIITHASVIRCLLAYLIGLPSSEVPAVEIARGDLIQVTPTSYGVHSEAFHFWSGPEGHPTEYENYAESTMGKSDIPTIEEQEETHSVKSVDEAKTFSEAAAIQKATDTGDTVFTVPVSGL</sequence>
<evidence type="ECO:0000256" key="1">
    <source>
        <dbReference type="ARBA" id="ARBA00022741"/>
    </source>
</evidence>
<dbReference type="STRING" id="983506.L8WRK3"/>
<proteinExistence type="predicted"/>
<dbReference type="AlphaFoldDB" id="L8WRK3"/>
<evidence type="ECO:0000259" key="3">
    <source>
        <dbReference type="Pfam" id="PF01591"/>
    </source>
</evidence>
<dbReference type="EMBL" id="AFRT01001778">
    <property type="protein sequence ID" value="ELU39412.1"/>
    <property type="molecule type" value="Genomic_DNA"/>
</dbReference>
<dbReference type="InterPro" id="IPR027417">
    <property type="entry name" value="P-loop_NTPase"/>
</dbReference>
<evidence type="ECO:0000313" key="4">
    <source>
        <dbReference type="EMBL" id="ELU39412.1"/>
    </source>
</evidence>
<evidence type="ECO:0000313" key="5">
    <source>
        <dbReference type="Proteomes" id="UP000011668"/>
    </source>
</evidence>
<dbReference type="Gene3D" id="3.40.50.1240">
    <property type="entry name" value="Phosphoglycerate mutase-like"/>
    <property type="match status" value="1"/>
</dbReference>
<dbReference type="OrthoDB" id="267323at2759"/>
<dbReference type="CDD" id="cd07067">
    <property type="entry name" value="HP_PGM_like"/>
    <property type="match status" value="1"/>
</dbReference>
<protein>
    <submittedName>
        <fullName evidence="4">Cytoplasm protein</fullName>
    </submittedName>
</protein>
<dbReference type="GO" id="GO:0006000">
    <property type="term" value="P:fructose metabolic process"/>
    <property type="evidence" value="ECO:0007669"/>
    <property type="project" value="InterPro"/>
</dbReference>
<dbReference type="GO" id="GO:0005829">
    <property type="term" value="C:cytosol"/>
    <property type="evidence" value="ECO:0007669"/>
    <property type="project" value="TreeGrafter"/>
</dbReference>
<keyword evidence="1" id="KW-0547">Nucleotide-binding</keyword>
<feature type="domain" description="6-phosphofructo-2-kinase" evidence="3">
    <location>
        <begin position="91"/>
        <end position="155"/>
    </location>
</feature>
<dbReference type="GO" id="GO:0004331">
    <property type="term" value="F:fructose-2,6-bisphosphate 2-phosphatase activity"/>
    <property type="evidence" value="ECO:0007669"/>
    <property type="project" value="TreeGrafter"/>
</dbReference>
<accession>L8WRK3</accession>
<dbReference type="Pfam" id="PF01591">
    <property type="entry name" value="6PF2K"/>
    <property type="match status" value="1"/>
</dbReference>
<dbReference type="HOGENOM" id="CLU_006383_0_0_1"/>
<dbReference type="SUPFAM" id="SSF53254">
    <property type="entry name" value="Phosphoglycerate mutase-like"/>
    <property type="match status" value="1"/>
</dbReference>
<name>L8WRK3_THACA</name>
<dbReference type="InterPro" id="IPR003094">
    <property type="entry name" value="6Pfruct_kin"/>
</dbReference>
<dbReference type="Pfam" id="PF00300">
    <property type="entry name" value="His_Phos_1"/>
    <property type="match status" value="1"/>
</dbReference>
<evidence type="ECO:0000256" key="2">
    <source>
        <dbReference type="ARBA" id="ARBA00022840"/>
    </source>
</evidence>
<dbReference type="PANTHER" id="PTHR10606">
    <property type="entry name" value="6-PHOSPHOFRUCTO-2-KINASE/FRUCTOSE-2,6-BISPHOSPHATASE"/>
    <property type="match status" value="1"/>
</dbReference>
<dbReference type="Gene3D" id="3.40.50.300">
    <property type="entry name" value="P-loop containing nucleotide triphosphate hydrolases"/>
    <property type="match status" value="2"/>
</dbReference>
<dbReference type="GO" id="GO:0003873">
    <property type="term" value="F:6-phosphofructo-2-kinase activity"/>
    <property type="evidence" value="ECO:0007669"/>
    <property type="project" value="InterPro"/>
</dbReference>